<sequence length="1027" mass="111808">MPFRQIKNSYNAGELSGYMDGRTDINKYHNGCSKLINATVLPHGGVVKRPGTKYIATAPNKAKLFPFEFSVVDSLILEFSNSLLRFYKDGATVFAPLATEDLSDLSANLVAHWKLNDNAASTAVDDDVASVPHDGVLYDSDNTTENTNVATDTDGADGTNRSFDMSQLTTSGMVEVGDNAALSFDDSATEAFSLHAWVKPASITTEQDIITKWTNSAREYRLYMTSAGKIAFEIYDESVNTETTANVFASAVTDDAIAADEWTFVVATYAGTGGDTAANSMNIYINWVQAGITRINNASYVAMEDSTSPVSIGGRNGRAQIQIDQDDGLAIGDMTDDGGLAAAFDDDTTKTDIESASITPGVNGPGFVGKDWGANNKKIITGFKHYSTSNEGWVNTDNPTVTITLQGSQNNSDWTDLGSNTGADANSSSIEKLTGLTTTTAYRYHRLKLTHNSGNNQPIHCAEAEFFDTGGSSWTGKLDNIAIFDKELTSTEVAALVSADSTTAYSIASPYSSAEAFEIHVTQSADVMYIAHEDYHPRKLSRLGDTSWTLENVPFTGGPFLDENLTSTLTLGFARTGGTARSEYYFPAGATGTLTAAAHSPFNSNHVGSLWLVKHVRDEDNKTTTFAKDTNVVPTLTTFASGAMFIKGDYTLTLEPVATGHSARLWRKAGEENWQEVRSFVGTTSFTASEDEADVLYAMTRSDVAVKGTLTGKNQVNRGVVKVTSITSSTVAVVEVIDKVLSNNTNDNAVTTFQWAEGAWSDFRGYPRTVTFFEDRLWWASSTNNPDTLWASKTSLYEDMEFSDLGLDDDALIFPLNDNEVSQIQWMFARQVMAVGAANKEYRFGASDIDKPVTPSDRKATPQTAFGSDSIQPVILNDAIFFFQRQGRKLRAMKFDAITENFAADDATLLAYTLFESAPTDIAVQRVPDSIIWTVRTDGVLPTFTYEPDEEVSGWARQIFGNSADVETPTGIVESVAVIHGASEDEVWLSVQRTINTSTVRFIERFKPRNWGDDIEDAFFVDAGITY</sequence>
<feature type="non-terminal residue" evidence="2">
    <location>
        <position position="1027"/>
    </location>
</feature>
<reference evidence="2" key="1">
    <citation type="journal article" date="2015" name="Nature">
        <title>Complex archaea that bridge the gap between prokaryotes and eukaryotes.</title>
        <authorList>
            <person name="Spang A."/>
            <person name="Saw J.H."/>
            <person name="Jorgensen S.L."/>
            <person name="Zaremba-Niedzwiedzka K."/>
            <person name="Martijn J."/>
            <person name="Lind A.E."/>
            <person name="van Eijk R."/>
            <person name="Schleper C."/>
            <person name="Guy L."/>
            <person name="Ettema T.J."/>
        </authorList>
    </citation>
    <scope>NUCLEOTIDE SEQUENCE</scope>
</reference>
<dbReference type="InterPro" id="IPR013320">
    <property type="entry name" value="ConA-like_dom_sf"/>
</dbReference>
<dbReference type="Pfam" id="PF13385">
    <property type="entry name" value="Laminin_G_3"/>
    <property type="match status" value="1"/>
</dbReference>
<feature type="region of interest" description="Disordered" evidence="1">
    <location>
        <begin position="137"/>
        <end position="160"/>
    </location>
</feature>
<comment type="caution">
    <text evidence="2">The sequence shown here is derived from an EMBL/GenBank/DDBJ whole genome shotgun (WGS) entry which is preliminary data.</text>
</comment>
<dbReference type="EMBL" id="LAZR01004015">
    <property type="protein sequence ID" value="KKN12600.1"/>
    <property type="molecule type" value="Genomic_DNA"/>
</dbReference>
<organism evidence="2">
    <name type="scientific">marine sediment metagenome</name>
    <dbReference type="NCBI Taxonomy" id="412755"/>
    <lineage>
        <taxon>unclassified sequences</taxon>
        <taxon>metagenomes</taxon>
        <taxon>ecological metagenomes</taxon>
    </lineage>
</organism>
<gene>
    <name evidence="2" type="ORF">LCGC14_1014910</name>
</gene>
<feature type="compositionally biased region" description="Polar residues" evidence="1">
    <location>
        <begin position="140"/>
        <end position="151"/>
    </location>
</feature>
<dbReference type="AlphaFoldDB" id="A0A0F9MZ63"/>
<evidence type="ECO:0000256" key="1">
    <source>
        <dbReference type="SAM" id="MobiDB-lite"/>
    </source>
</evidence>
<dbReference type="Gene3D" id="2.60.120.260">
    <property type="entry name" value="Galactose-binding domain-like"/>
    <property type="match status" value="1"/>
</dbReference>
<name>A0A0F9MZ63_9ZZZZ</name>
<proteinExistence type="predicted"/>
<accession>A0A0F9MZ63</accession>
<evidence type="ECO:0000313" key="2">
    <source>
        <dbReference type="EMBL" id="KKN12600.1"/>
    </source>
</evidence>
<dbReference type="SUPFAM" id="SSF49899">
    <property type="entry name" value="Concanavalin A-like lectins/glucanases"/>
    <property type="match status" value="1"/>
</dbReference>
<dbReference type="Gene3D" id="2.60.120.200">
    <property type="match status" value="1"/>
</dbReference>
<protein>
    <submittedName>
        <fullName evidence="2">Uncharacterized protein</fullName>
    </submittedName>
</protein>